<organism evidence="2 3">
    <name type="scientific">Thermosulfurimonas dismutans</name>
    <dbReference type="NCBI Taxonomy" id="999894"/>
    <lineage>
        <taxon>Bacteria</taxon>
        <taxon>Pseudomonadati</taxon>
        <taxon>Thermodesulfobacteriota</taxon>
        <taxon>Thermodesulfobacteria</taxon>
        <taxon>Thermodesulfobacteriales</taxon>
        <taxon>Thermodesulfobacteriaceae</taxon>
        <taxon>Thermosulfurimonas</taxon>
    </lineage>
</organism>
<sequence>MSLSEVERARIFMLDLAKSFFLGEPSEEKCQAWEKALAALDGQTGFAPLDQAVRDLREYLAQTPLSALSEEYYRLFVDPFNEKPVLLTASYHIDGKNYGPTLAKLRSFLKEIGLVKDENFKEPEDSLVCLLDFLISLIYVERKELSRAQEKLLTNFLKPCVEGLSQALEEREETGFYRRCAAFLKAYILLEERFFLEGEV</sequence>
<dbReference type="InterPro" id="IPR050289">
    <property type="entry name" value="TorD/DmsD_chaperones"/>
</dbReference>
<accession>A0A179D381</accession>
<dbReference type="OrthoDB" id="5431740at2"/>
<dbReference type="Gene3D" id="1.10.3480.10">
    <property type="entry name" value="TorD-like"/>
    <property type="match status" value="1"/>
</dbReference>
<dbReference type="Proteomes" id="UP000078390">
    <property type="component" value="Unassembled WGS sequence"/>
</dbReference>
<dbReference type="Pfam" id="PF02613">
    <property type="entry name" value="Nitrate_red_del"/>
    <property type="match status" value="1"/>
</dbReference>
<evidence type="ECO:0000256" key="1">
    <source>
        <dbReference type="ARBA" id="ARBA00023186"/>
    </source>
</evidence>
<dbReference type="InterPro" id="IPR036411">
    <property type="entry name" value="TorD-like_sf"/>
</dbReference>
<proteinExistence type="predicted"/>
<reference evidence="2 3" key="1">
    <citation type="submission" date="2016-04" db="EMBL/GenBank/DDBJ databases">
        <title>Genome analysis of Thermosulfurimonas dismutans, the first thermophilic sulfur-disproportionating bacterium of the phylum Thermodesulfobacteria.</title>
        <authorList>
            <person name="Mardanov A.V."/>
            <person name="Beletsky A.V."/>
            <person name="Kadnikov V.V."/>
            <person name="Slobodkin A.I."/>
            <person name="Ravin N.V."/>
        </authorList>
    </citation>
    <scope>NUCLEOTIDE SEQUENCE [LARGE SCALE GENOMIC DNA]</scope>
    <source>
        <strain evidence="2 3">S95</strain>
    </source>
</reference>
<gene>
    <name evidence="2" type="ORF">TDIS_1813</name>
</gene>
<dbReference type="PANTHER" id="PTHR34227:SF1">
    <property type="entry name" value="DIMETHYL SULFOXIDE REDUCTASE CHAPERONE-RELATED"/>
    <property type="match status" value="1"/>
</dbReference>
<dbReference type="PANTHER" id="PTHR34227">
    <property type="entry name" value="CHAPERONE PROTEIN YCDY"/>
    <property type="match status" value="1"/>
</dbReference>
<dbReference type="SUPFAM" id="SSF89155">
    <property type="entry name" value="TorD-like"/>
    <property type="match status" value="1"/>
</dbReference>
<keyword evidence="1" id="KW-0143">Chaperone</keyword>
<evidence type="ECO:0000313" key="2">
    <source>
        <dbReference type="EMBL" id="OAQ20088.1"/>
    </source>
</evidence>
<name>A0A179D381_9BACT</name>
<dbReference type="AlphaFoldDB" id="A0A179D381"/>
<keyword evidence="3" id="KW-1185">Reference proteome</keyword>
<evidence type="ECO:0000313" key="3">
    <source>
        <dbReference type="Proteomes" id="UP000078390"/>
    </source>
</evidence>
<dbReference type="EMBL" id="LWLG01000016">
    <property type="protein sequence ID" value="OAQ20088.1"/>
    <property type="molecule type" value="Genomic_DNA"/>
</dbReference>
<protein>
    <submittedName>
        <fullName evidence="2">TorD family cytoplasmic chaperone</fullName>
    </submittedName>
</protein>
<comment type="caution">
    <text evidence="2">The sequence shown here is derived from an EMBL/GenBank/DDBJ whole genome shotgun (WGS) entry which is preliminary data.</text>
</comment>
<dbReference type="InterPro" id="IPR020945">
    <property type="entry name" value="DMSO/NO3_reduct_chaperone"/>
</dbReference>
<dbReference type="RefSeq" id="WP_068671512.1">
    <property type="nucleotide sequence ID" value="NZ_LWLG01000016.1"/>
</dbReference>
<dbReference type="STRING" id="999894.TDIS_1813"/>